<dbReference type="Proteomes" id="UP000248329">
    <property type="component" value="Unassembled WGS sequence"/>
</dbReference>
<accession>A0AC61L653</accession>
<gene>
    <name evidence="1" type="ORF">C4B59_01360</name>
</gene>
<comment type="caution">
    <text evidence="1">The sequence shown here is derived from an EMBL/GenBank/DDBJ whole genome shotgun (WGS) entry which is preliminary data.</text>
</comment>
<dbReference type="EMBL" id="PQXF01000002">
    <property type="protein sequence ID" value="PXF61904.1"/>
    <property type="molecule type" value="Genomic_DNA"/>
</dbReference>
<name>A0AC61L653_9EURY</name>
<protein>
    <submittedName>
        <fullName evidence="1">[Fe-S]-binding protein</fullName>
    </submittedName>
</protein>
<reference evidence="1" key="1">
    <citation type="submission" date="2018-01" db="EMBL/GenBank/DDBJ databases">
        <authorList>
            <person name="Krukenberg V."/>
        </authorList>
    </citation>
    <scope>NUCLEOTIDE SEQUENCE</scope>
    <source>
        <strain evidence="1">E20ANME2</strain>
    </source>
</reference>
<proteinExistence type="predicted"/>
<evidence type="ECO:0000313" key="2">
    <source>
        <dbReference type="Proteomes" id="UP000248329"/>
    </source>
</evidence>
<organism evidence="1 2">
    <name type="scientific">Candidatus Methanogaster sp</name>
    <dbReference type="NCBI Taxonomy" id="3386292"/>
    <lineage>
        <taxon>Archaea</taxon>
        <taxon>Methanobacteriati</taxon>
        <taxon>Methanobacteriota</taxon>
        <taxon>Stenosarchaea group</taxon>
        <taxon>Methanomicrobia</taxon>
        <taxon>Methanosarcinales</taxon>
        <taxon>ANME-2 cluster</taxon>
        <taxon>Candidatus Methanogasteraceae</taxon>
        <taxon>Candidatus Methanogaster</taxon>
    </lineage>
</organism>
<sequence length="137" mass="14813">MRLAVVDTERCIGCQSCMFACARRQGEGGLSRSCIGVRSVGGMERGFIVMVCRACDDPPCAKVCPTGALNPREGGGVRLDITRCTGCGNCRDACIMGCVFWDDEINKPMICIHCGYCAKYCPHGVLRLETSKEGDYV</sequence>
<evidence type="ECO:0000313" key="1">
    <source>
        <dbReference type="EMBL" id="PXF61904.1"/>
    </source>
</evidence>